<comment type="caution">
    <text evidence="3">The sequence shown here is derived from an EMBL/GenBank/DDBJ whole genome shotgun (WGS) entry which is preliminary data.</text>
</comment>
<feature type="domain" description="DUF4209" evidence="1">
    <location>
        <begin position="494"/>
        <end position="570"/>
    </location>
</feature>
<gene>
    <name evidence="3" type="ORF">PJ311_11535</name>
</gene>
<organism evidence="3 4">
    <name type="scientific">Bacillus changyiensis</name>
    <dbReference type="NCBI Taxonomy" id="3004103"/>
    <lineage>
        <taxon>Bacteria</taxon>
        <taxon>Bacillati</taxon>
        <taxon>Bacillota</taxon>
        <taxon>Bacilli</taxon>
        <taxon>Bacillales</taxon>
        <taxon>Bacillaceae</taxon>
        <taxon>Bacillus</taxon>
    </lineage>
</organism>
<protein>
    <submittedName>
        <fullName evidence="3">DUF4209 domain-containing protein</fullName>
    </submittedName>
</protein>
<accession>A0ABT4X4L7</accession>
<sequence length="594" mass="69318">MINTIKIFNEAINKAKSFECFSYRQEIIKMCDELEDEYREVVQLMINVLSYHMNENNPKQPFEPYAIFDGKRSAAINDLTDEDIKILENVYIGIEDCEIQARIADVIWTRDKKYVYGQDAIEKYLLSAERLENWEHWTLSFNRVKRALQLALIFGKTSDKVNQVNQLIKSKINNINVKDPSYLTGKLVELLLEQKSLNVDEFIDILEYKISNSQVEKNYNQARYYMELKSRCYKKSKLESEAIDTIKRIALSYEEEVKYIIETGNDNYILIAKLLEDAIQTYRRLPKAKEHADRLILKMEFYKKQISENLKEFTNQIDITNIISEIRKSFKDKEKKVSLIKLAYIQSINTKKSLEDRVIEMYKNSPLSFLVSTDIIDSNGRRITRMPNLDSGSEEENRIAIEAHMLKEAANNHSISASVLTSSALSIIKEQNTFKKDEFEFLVKDNLFIPEGREEIFLEGLYEGFKGNFMKSIHLLIPQLENSFREFAKLCGDNVTTFEDDGKEQVKSLNSIFELPNFVEAFDEDLLFDLRSLLTEKYGSNMRNKLAHGLLSYDEASSSISVYVWWICLRLCCMYSNKVNQYISENKTEFGVIE</sequence>
<proteinExistence type="predicted"/>
<evidence type="ECO:0000313" key="4">
    <source>
        <dbReference type="Proteomes" id="UP001211894"/>
    </source>
</evidence>
<evidence type="ECO:0000259" key="2">
    <source>
        <dbReference type="Pfam" id="PF24098"/>
    </source>
</evidence>
<dbReference type="Proteomes" id="UP001211894">
    <property type="component" value="Unassembled WGS sequence"/>
</dbReference>
<dbReference type="InterPro" id="IPR025209">
    <property type="entry name" value="DUF4209"/>
</dbReference>
<dbReference type="Pfam" id="PF24098">
    <property type="entry name" value="DUF7380"/>
    <property type="match status" value="1"/>
</dbReference>
<evidence type="ECO:0000313" key="3">
    <source>
        <dbReference type="EMBL" id="MDA7027242.1"/>
    </source>
</evidence>
<dbReference type="Pfam" id="PF13910">
    <property type="entry name" value="DUF4209"/>
    <property type="match status" value="1"/>
</dbReference>
<dbReference type="RefSeq" id="WP_271341088.1">
    <property type="nucleotide sequence ID" value="NZ_JAQKAB010000007.1"/>
</dbReference>
<reference evidence="3 4" key="1">
    <citation type="submission" date="2023-01" db="EMBL/GenBank/DDBJ databases">
        <title>Bacillus changyiensis sp. nov., isolated from a coastal deposit.</title>
        <authorList>
            <person name="Xiao G."/>
            <person name="Lai Q."/>
            <person name="Hu Z."/>
            <person name="Shao Z."/>
        </authorList>
    </citation>
    <scope>NUCLEOTIDE SEQUENCE [LARGE SCALE GENOMIC DNA]</scope>
    <source>
        <strain evidence="3 4">CLL-7-23</strain>
    </source>
</reference>
<evidence type="ECO:0000259" key="1">
    <source>
        <dbReference type="Pfam" id="PF13910"/>
    </source>
</evidence>
<dbReference type="EMBL" id="JAQKAB010000007">
    <property type="protein sequence ID" value="MDA7027242.1"/>
    <property type="molecule type" value="Genomic_DNA"/>
</dbReference>
<name>A0ABT4X4L7_9BACI</name>
<keyword evidence="4" id="KW-1185">Reference proteome</keyword>
<feature type="domain" description="DUF7380" evidence="2">
    <location>
        <begin position="8"/>
        <end position="161"/>
    </location>
</feature>
<dbReference type="InterPro" id="IPR055804">
    <property type="entry name" value="DUF7380"/>
</dbReference>